<proteinExistence type="predicted"/>
<accession>A0ABY7D959</accession>
<organism evidence="2 3">
    <name type="scientific">Puccinia triticina</name>
    <dbReference type="NCBI Taxonomy" id="208348"/>
    <lineage>
        <taxon>Eukaryota</taxon>
        <taxon>Fungi</taxon>
        <taxon>Dikarya</taxon>
        <taxon>Basidiomycota</taxon>
        <taxon>Pucciniomycotina</taxon>
        <taxon>Pucciniomycetes</taxon>
        <taxon>Pucciniales</taxon>
        <taxon>Pucciniaceae</taxon>
        <taxon>Puccinia</taxon>
    </lineage>
</organism>
<dbReference type="Proteomes" id="UP001164743">
    <property type="component" value="Chromosome 17A"/>
</dbReference>
<dbReference type="RefSeq" id="XP_053028377.1">
    <property type="nucleotide sequence ID" value="XM_053164407.1"/>
</dbReference>
<dbReference type="GeneID" id="77805302"/>
<sequence>MSNRLTDLTNYARSAMTGRTPTEPGQEPQPVPAQSQPKQQSRPEETGGGSKEKNKAPKKTIPASDRETRSSSKAPAEPTSTGGDRPTPMEGPSTKSSGSANEGTAVADRYRSLLGDKPKGYNPATSLIETDEVEMLTPPGQMETETRIKERMVQMINRALAAEDAGDLDWAARFFNIAEGLVSS</sequence>
<reference evidence="2" key="1">
    <citation type="submission" date="2022-10" db="EMBL/GenBank/DDBJ databases">
        <title>Puccinia triticina Genome sequencing and assembly.</title>
        <authorList>
            <person name="Li C."/>
        </authorList>
    </citation>
    <scope>NUCLEOTIDE SEQUENCE</scope>
    <source>
        <strain evidence="2">Pt15</strain>
    </source>
</reference>
<feature type="compositionally biased region" description="Basic and acidic residues" evidence="1">
    <location>
        <begin position="108"/>
        <end position="119"/>
    </location>
</feature>
<feature type="region of interest" description="Disordered" evidence="1">
    <location>
        <begin position="1"/>
        <end position="126"/>
    </location>
</feature>
<gene>
    <name evidence="2" type="ORF">PtA15_17A304</name>
</gene>
<dbReference type="EMBL" id="CP110437">
    <property type="protein sequence ID" value="WAQ92822.1"/>
    <property type="molecule type" value="Genomic_DNA"/>
</dbReference>
<feature type="compositionally biased region" description="Basic and acidic residues" evidence="1">
    <location>
        <begin position="41"/>
        <end position="55"/>
    </location>
</feature>
<feature type="compositionally biased region" description="Polar residues" evidence="1">
    <location>
        <begin position="1"/>
        <end position="20"/>
    </location>
</feature>
<feature type="compositionally biased region" description="Polar residues" evidence="1">
    <location>
        <begin position="93"/>
        <end position="102"/>
    </location>
</feature>
<protein>
    <submittedName>
        <fullName evidence="2">Uncharacterized protein</fullName>
    </submittedName>
</protein>
<evidence type="ECO:0000313" key="2">
    <source>
        <dbReference type="EMBL" id="WAQ92822.1"/>
    </source>
</evidence>
<keyword evidence="3" id="KW-1185">Reference proteome</keyword>
<evidence type="ECO:0000256" key="1">
    <source>
        <dbReference type="SAM" id="MobiDB-lite"/>
    </source>
</evidence>
<name>A0ABY7D959_9BASI</name>
<evidence type="ECO:0000313" key="3">
    <source>
        <dbReference type="Proteomes" id="UP001164743"/>
    </source>
</evidence>